<evidence type="ECO:0000256" key="7">
    <source>
        <dbReference type="HAMAP-Rule" id="MF_00109"/>
    </source>
</evidence>
<dbReference type="GO" id="GO:0005524">
    <property type="term" value="F:ATP binding"/>
    <property type="evidence" value="ECO:0007669"/>
    <property type="project" value="UniProtKB-UniRule"/>
</dbReference>
<evidence type="ECO:0000313" key="8">
    <source>
        <dbReference type="EMBL" id="MUH37454.1"/>
    </source>
</evidence>
<dbReference type="EC" id="2.7.1.71" evidence="7"/>
<feature type="binding site" evidence="7">
    <location>
        <position position="14"/>
    </location>
    <ligand>
        <name>Mg(2+)</name>
        <dbReference type="ChEBI" id="CHEBI:18420"/>
    </ligand>
</feature>
<evidence type="ECO:0000313" key="9">
    <source>
        <dbReference type="Proteomes" id="UP000540519"/>
    </source>
</evidence>
<comment type="caution">
    <text evidence="7">Lacks conserved residue(s) required for the propagation of feature annotation.</text>
</comment>
<comment type="caution">
    <text evidence="8">The sequence shown here is derived from an EMBL/GenBank/DDBJ whole genome shotgun (WGS) entry which is preliminary data.</text>
</comment>
<comment type="subunit">
    <text evidence="7">Monomer.</text>
</comment>
<name>A0A7X2ZW57_9FLAO</name>
<dbReference type="EMBL" id="RCNR01000041">
    <property type="protein sequence ID" value="MUH37454.1"/>
    <property type="molecule type" value="Genomic_DNA"/>
</dbReference>
<comment type="similarity">
    <text evidence="7">Belongs to the shikimate kinase family.</text>
</comment>
<keyword evidence="1 7" id="KW-0028">Amino-acid biosynthesis</keyword>
<comment type="cofactor">
    <cofactor evidence="7">
        <name>Mg(2+)</name>
        <dbReference type="ChEBI" id="CHEBI:18420"/>
    </cofactor>
    <text evidence="7">Binds 1 Mg(2+) ion per subunit.</text>
</comment>
<evidence type="ECO:0000256" key="6">
    <source>
        <dbReference type="ARBA" id="ARBA00023141"/>
    </source>
</evidence>
<evidence type="ECO:0000256" key="4">
    <source>
        <dbReference type="ARBA" id="ARBA00022777"/>
    </source>
</evidence>
<dbReference type="HAMAP" id="MF_00109">
    <property type="entry name" value="Shikimate_kinase"/>
    <property type="match status" value="1"/>
</dbReference>
<dbReference type="GO" id="GO:0009423">
    <property type="term" value="P:chorismate biosynthetic process"/>
    <property type="evidence" value="ECO:0007669"/>
    <property type="project" value="UniProtKB-UniRule"/>
</dbReference>
<dbReference type="CDD" id="cd00464">
    <property type="entry name" value="SK"/>
    <property type="match status" value="1"/>
</dbReference>
<keyword evidence="9" id="KW-1185">Reference proteome</keyword>
<dbReference type="UniPathway" id="UPA00053">
    <property type="reaction ID" value="UER00088"/>
</dbReference>
<dbReference type="InterPro" id="IPR031322">
    <property type="entry name" value="Shikimate/glucono_kinase"/>
</dbReference>
<proteinExistence type="inferred from homology"/>
<reference evidence="8 9" key="1">
    <citation type="journal article" date="2019" name="Mar. Drugs">
        <title>Comparative Genomics and CAZyme Genome Repertoires of Marine Zobellia amurskyensis KMM 3526(T) and Zobellia laminariae KMM 3676(T).</title>
        <authorList>
            <person name="Chernysheva N."/>
            <person name="Bystritskaya E."/>
            <person name="Stenkova A."/>
            <person name="Golovkin I."/>
            <person name="Nedashkovskaya O."/>
            <person name="Isaeva M."/>
        </authorList>
    </citation>
    <scope>NUCLEOTIDE SEQUENCE [LARGE SCALE GENOMIC DNA]</scope>
    <source>
        <strain evidence="8 9">KMM 3526</strain>
    </source>
</reference>
<evidence type="ECO:0000256" key="5">
    <source>
        <dbReference type="ARBA" id="ARBA00022840"/>
    </source>
</evidence>
<keyword evidence="4 7" id="KW-0418">Kinase</keyword>
<feature type="binding site" evidence="7">
    <location>
        <position position="32"/>
    </location>
    <ligand>
        <name>substrate</name>
    </ligand>
</feature>
<keyword evidence="7" id="KW-0963">Cytoplasm</keyword>
<dbReference type="GO" id="GO:0008652">
    <property type="term" value="P:amino acid biosynthetic process"/>
    <property type="evidence" value="ECO:0007669"/>
    <property type="project" value="UniProtKB-KW"/>
</dbReference>
<dbReference type="GO" id="GO:0004765">
    <property type="term" value="F:shikimate kinase activity"/>
    <property type="evidence" value="ECO:0007669"/>
    <property type="project" value="UniProtKB-UniRule"/>
</dbReference>
<dbReference type="PRINTS" id="PR01100">
    <property type="entry name" value="SHIKIMTKNASE"/>
</dbReference>
<accession>A0A7X2ZW57</accession>
<dbReference type="Pfam" id="PF01202">
    <property type="entry name" value="SKI"/>
    <property type="match status" value="1"/>
</dbReference>
<feature type="binding site" evidence="7">
    <location>
        <position position="56"/>
    </location>
    <ligand>
        <name>substrate</name>
    </ligand>
</feature>
<dbReference type="InterPro" id="IPR027417">
    <property type="entry name" value="P-loop_NTPase"/>
</dbReference>
<evidence type="ECO:0000256" key="3">
    <source>
        <dbReference type="ARBA" id="ARBA00022741"/>
    </source>
</evidence>
<keyword evidence="2 7" id="KW-0808">Transferase</keyword>
<comment type="pathway">
    <text evidence="7">Metabolic intermediate biosynthesis; chorismate biosynthesis; chorismate from D-erythrose 4-phosphate and phosphoenolpyruvate: step 5/7.</text>
</comment>
<keyword evidence="7" id="KW-0460">Magnesium</keyword>
<dbReference type="PANTHER" id="PTHR21087">
    <property type="entry name" value="SHIKIMATE KINASE"/>
    <property type="match status" value="1"/>
</dbReference>
<dbReference type="AlphaFoldDB" id="A0A7X2ZW57"/>
<evidence type="ECO:0000256" key="2">
    <source>
        <dbReference type="ARBA" id="ARBA00022679"/>
    </source>
</evidence>
<dbReference type="GO" id="GO:0000287">
    <property type="term" value="F:magnesium ion binding"/>
    <property type="evidence" value="ECO:0007669"/>
    <property type="project" value="UniProtKB-UniRule"/>
</dbReference>
<comment type="function">
    <text evidence="7">Catalyzes the specific phosphorylation of the 3-hydroxyl group of shikimic acid using ATP as a cosubstrate.</text>
</comment>
<sequence>MKIVLLGYMGSGKSTIGRLLAQKKDLEFIDLDNYIEQAENMSVSDIFKNKGELYFRKKEYQYLHEVLAQKNNFVLSLGGGTPCYGNNMQAILEETKNAFYLKVSIPELTKRLLKEKDERPLVRNLAEEELPEFIGKHLFERSYFYNQANKVISCDNKNQQEIVTEVVTALV</sequence>
<protein>
    <recommendedName>
        <fullName evidence="7">Shikimate kinase</fullName>
        <shortName evidence="7">SK</shortName>
        <ecNumber evidence="7">2.7.1.71</ecNumber>
    </recommendedName>
</protein>
<keyword evidence="5 7" id="KW-0067">ATP-binding</keyword>
<keyword evidence="7" id="KW-0479">Metal-binding</keyword>
<feature type="binding site" evidence="7">
    <location>
        <position position="119"/>
    </location>
    <ligand>
        <name>ATP</name>
        <dbReference type="ChEBI" id="CHEBI:30616"/>
    </ligand>
</feature>
<keyword evidence="6 7" id="KW-0057">Aromatic amino acid biosynthesis</keyword>
<comment type="catalytic activity">
    <reaction evidence="7">
        <text>shikimate + ATP = 3-phosphoshikimate + ADP + H(+)</text>
        <dbReference type="Rhea" id="RHEA:13121"/>
        <dbReference type="ChEBI" id="CHEBI:15378"/>
        <dbReference type="ChEBI" id="CHEBI:30616"/>
        <dbReference type="ChEBI" id="CHEBI:36208"/>
        <dbReference type="ChEBI" id="CHEBI:145989"/>
        <dbReference type="ChEBI" id="CHEBI:456216"/>
        <dbReference type="EC" id="2.7.1.71"/>
    </reaction>
</comment>
<dbReference type="GO" id="GO:0005829">
    <property type="term" value="C:cytosol"/>
    <property type="evidence" value="ECO:0007669"/>
    <property type="project" value="TreeGrafter"/>
</dbReference>
<feature type="binding site" evidence="7">
    <location>
        <begin position="10"/>
        <end position="15"/>
    </location>
    <ligand>
        <name>ATP</name>
        <dbReference type="ChEBI" id="CHEBI:30616"/>
    </ligand>
</feature>
<feature type="binding site" evidence="7">
    <location>
        <position position="141"/>
    </location>
    <ligand>
        <name>substrate</name>
    </ligand>
</feature>
<comment type="subcellular location">
    <subcellularLocation>
        <location evidence="7">Cytoplasm</location>
    </subcellularLocation>
</comment>
<dbReference type="GO" id="GO:0009073">
    <property type="term" value="P:aromatic amino acid family biosynthetic process"/>
    <property type="evidence" value="ECO:0007669"/>
    <property type="project" value="UniProtKB-KW"/>
</dbReference>
<dbReference type="PANTHER" id="PTHR21087:SF16">
    <property type="entry name" value="SHIKIMATE KINASE 1, CHLOROPLASTIC"/>
    <property type="match status" value="1"/>
</dbReference>
<organism evidence="8 9">
    <name type="scientific">Zobellia amurskyensis</name>
    <dbReference type="NCBI Taxonomy" id="248905"/>
    <lineage>
        <taxon>Bacteria</taxon>
        <taxon>Pseudomonadati</taxon>
        <taxon>Bacteroidota</taxon>
        <taxon>Flavobacteriia</taxon>
        <taxon>Flavobacteriales</taxon>
        <taxon>Flavobacteriaceae</taxon>
        <taxon>Zobellia</taxon>
    </lineage>
</organism>
<dbReference type="Gene3D" id="3.40.50.300">
    <property type="entry name" value="P-loop containing nucleotide triphosphate hydrolases"/>
    <property type="match status" value="1"/>
</dbReference>
<dbReference type="RefSeq" id="WP_168927031.1">
    <property type="nucleotide sequence ID" value="NZ_RCNR01000041.1"/>
</dbReference>
<evidence type="ECO:0000256" key="1">
    <source>
        <dbReference type="ARBA" id="ARBA00022605"/>
    </source>
</evidence>
<gene>
    <name evidence="7" type="primary">aroK</name>
    <name evidence="8" type="ORF">D9O36_16500</name>
</gene>
<feature type="binding site" evidence="7">
    <location>
        <position position="79"/>
    </location>
    <ligand>
        <name>substrate</name>
    </ligand>
</feature>
<keyword evidence="3 7" id="KW-0547">Nucleotide-binding</keyword>
<dbReference type="SUPFAM" id="SSF52540">
    <property type="entry name" value="P-loop containing nucleoside triphosphate hydrolases"/>
    <property type="match status" value="1"/>
</dbReference>
<dbReference type="Proteomes" id="UP000540519">
    <property type="component" value="Unassembled WGS sequence"/>
</dbReference>
<dbReference type="InterPro" id="IPR000623">
    <property type="entry name" value="Shikimate_kinase/TSH1"/>
</dbReference>